<evidence type="ECO:0000256" key="11">
    <source>
        <dbReference type="RuleBase" id="RU004227"/>
    </source>
</evidence>
<evidence type="ECO:0000256" key="6">
    <source>
        <dbReference type="ARBA" id="ARBA00023121"/>
    </source>
</evidence>
<feature type="binding site" evidence="8">
    <location>
        <position position="162"/>
    </location>
    <ligand>
        <name>ATP</name>
        <dbReference type="ChEBI" id="CHEBI:30616"/>
    </ligand>
</feature>
<dbReference type="InterPro" id="IPR038454">
    <property type="entry name" value="DnaA_N_sf"/>
</dbReference>
<dbReference type="GO" id="GO:0006275">
    <property type="term" value="P:regulation of DNA replication"/>
    <property type="evidence" value="ECO:0007669"/>
    <property type="project" value="UniProtKB-UniRule"/>
</dbReference>
<evidence type="ECO:0000259" key="13">
    <source>
        <dbReference type="SMART" id="SM00760"/>
    </source>
</evidence>
<evidence type="ECO:0000256" key="3">
    <source>
        <dbReference type="ARBA" id="ARBA00022705"/>
    </source>
</evidence>
<dbReference type="InterPro" id="IPR020591">
    <property type="entry name" value="Chromosome_initiator_DnaA-like"/>
</dbReference>
<dbReference type="Pfam" id="PF08299">
    <property type="entry name" value="Bac_DnaA_C"/>
    <property type="match status" value="1"/>
</dbReference>
<evidence type="ECO:0000256" key="9">
    <source>
        <dbReference type="NCBIfam" id="TIGR00362"/>
    </source>
</evidence>
<keyword evidence="5 8" id="KW-0067">ATP-binding</keyword>
<protein>
    <recommendedName>
        <fullName evidence="8 9">Chromosomal replication initiator protein DnaA</fullName>
    </recommendedName>
</protein>
<feature type="region of interest" description="Domain I, interacts with DnaA modulators" evidence="8">
    <location>
        <begin position="1"/>
        <end position="92"/>
    </location>
</feature>
<keyword evidence="2 8" id="KW-0963">Cytoplasm</keyword>
<reference evidence="14 15" key="1">
    <citation type="journal article" date="2016" name="Nat. Commun.">
        <title>Thousands of microbial genomes shed light on interconnected biogeochemical processes in an aquifer system.</title>
        <authorList>
            <person name="Anantharaman K."/>
            <person name="Brown C.T."/>
            <person name="Hug L.A."/>
            <person name="Sharon I."/>
            <person name="Castelle C.J."/>
            <person name="Probst A.J."/>
            <person name="Thomas B.C."/>
            <person name="Singh A."/>
            <person name="Wilkins M.J."/>
            <person name="Karaoz U."/>
            <person name="Brodie E.L."/>
            <person name="Williams K.H."/>
            <person name="Hubbard S.S."/>
            <person name="Banfield J.F."/>
        </authorList>
    </citation>
    <scope>NUCLEOTIDE SEQUENCE [LARGE SCALE GENOMIC DNA]</scope>
</reference>
<dbReference type="STRING" id="1802362.A2806_01195"/>
<dbReference type="SUPFAM" id="SSF52540">
    <property type="entry name" value="P-loop containing nucleoside triphosphate hydrolases"/>
    <property type="match status" value="1"/>
</dbReference>
<dbReference type="FunFam" id="3.40.50.300:FF:000668">
    <property type="entry name" value="Chromosomal replication initiator protein DnaA"/>
    <property type="match status" value="1"/>
</dbReference>
<dbReference type="Gene3D" id="1.10.8.60">
    <property type="match status" value="1"/>
</dbReference>
<keyword evidence="4 8" id="KW-0547">Nucleotide-binding</keyword>
<evidence type="ECO:0000256" key="10">
    <source>
        <dbReference type="RuleBase" id="RU000577"/>
    </source>
</evidence>
<dbReference type="InterPro" id="IPR027417">
    <property type="entry name" value="P-loop_NTPase"/>
</dbReference>
<keyword evidence="6 8" id="KW-0446">Lipid-binding</keyword>
<feature type="binding site" evidence="8">
    <location>
        <position position="159"/>
    </location>
    <ligand>
        <name>ATP</name>
        <dbReference type="ChEBI" id="CHEBI:30616"/>
    </ligand>
</feature>
<comment type="similarity">
    <text evidence="1 8 11">Belongs to the DnaA family.</text>
</comment>
<dbReference type="Pfam" id="PF00308">
    <property type="entry name" value="Bac_DnaA"/>
    <property type="match status" value="1"/>
</dbReference>
<dbReference type="PANTHER" id="PTHR30050:SF2">
    <property type="entry name" value="CHROMOSOMAL REPLICATION INITIATOR PROTEIN DNAA"/>
    <property type="match status" value="1"/>
</dbReference>
<dbReference type="CDD" id="cd06571">
    <property type="entry name" value="Bac_DnaA_C"/>
    <property type="match status" value="1"/>
</dbReference>
<dbReference type="AlphaFoldDB" id="A0A1G2PLX3"/>
<dbReference type="GO" id="GO:0005886">
    <property type="term" value="C:plasma membrane"/>
    <property type="evidence" value="ECO:0007669"/>
    <property type="project" value="TreeGrafter"/>
</dbReference>
<dbReference type="SMART" id="SM00760">
    <property type="entry name" value="Bac_DnaA_C"/>
    <property type="match status" value="1"/>
</dbReference>
<dbReference type="GO" id="GO:0003688">
    <property type="term" value="F:DNA replication origin binding"/>
    <property type="evidence" value="ECO:0007669"/>
    <property type="project" value="UniProtKB-UniRule"/>
</dbReference>
<accession>A0A1G2PLX3</accession>
<evidence type="ECO:0000256" key="4">
    <source>
        <dbReference type="ARBA" id="ARBA00022741"/>
    </source>
</evidence>
<evidence type="ECO:0000313" key="14">
    <source>
        <dbReference type="EMBL" id="OHA48739.1"/>
    </source>
</evidence>
<name>A0A1G2PLX3_9BACT</name>
<evidence type="ECO:0000256" key="7">
    <source>
        <dbReference type="ARBA" id="ARBA00023125"/>
    </source>
</evidence>
<evidence type="ECO:0000256" key="1">
    <source>
        <dbReference type="ARBA" id="ARBA00006583"/>
    </source>
</evidence>
<dbReference type="GO" id="GO:0008289">
    <property type="term" value="F:lipid binding"/>
    <property type="evidence" value="ECO:0007669"/>
    <property type="project" value="UniProtKB-KW"/>
</dbReference>
<dbReference type="GO" id="GO:0006270">
    <property type="term" value="P:DNA replication initiation"/>
    <property type="evidence" value="ECO:0007669"/>
    <property type="project" value="UniProtKB-UniRule"/>
</dbReference>
<dbReference type="PANTHER" id="PTHR30050">
    <property type="entry name" value="CHROMOSOMAL REPLICATION INITIATOR PROTEIN DNAA"/>
    <property type="match status" value="1"/>
</dbReference>
<feature type="region of interest" description="Domain IV, binds dsDNA" evidence="8">
    <location>
        <begin position="331"/>
        <end position="458"/>
    </location>
</feature>
<feature type="binding site" evidence="8">
    <location>
        <position position="161"/>
    </location>
    <ligand>
        <name>ATP</name>
        <dbReference type="ChEBI" id="CHEBI:30616"/>
    </ligand>
</feature>
<dbReference type="InterPro" id="IPR001957">
    <property type="entry name" value="Chromosome_initiator_DnaA"/>
</dbReference>
<keyword evidence="3 8" id="KW-0235">DNA replication</keyword>
<dbReference type="EMBL" id="MHSS01000004">
    <property type="protein sequence ID" value="OHA48739.1"/>
    <property type="molecule type" value="Genomic_DNA"/>
</dbReference>
<proteinExistence type="inferred from homology"/>
<evidence type="ECO:0000259" key="12">
    <source>
        <dbReference type="SMART" id="SM00382"/>
    </source>
</evidence>
<gene>
    <name evidence="8" type="primary">dnaA</name>
    <name evidence="14" type="ORF">A2806_01195</name>
</gene>
<keyword evidence="7 8" id="KW-0238">DNA-binding</keyword>
<dbReference type="InterPro" id="IPR003593">
    <property type="entry name" value="AAA+_ATPase"/>
</dbReference>
<dbReference type="Pfam" id="PF11638">
    <property type="entry name" value="DnaA_N"/>
    <property type="match status" value="1"/>
</dbReference>
<sequence length="458" mass="52618">MNTQNVWKNVLEEAEQALSRASFHTWFRKTELASLSDGIATIHVPNEFSKEWMETKYRHLLLKLLRNAAEDIRDVVFVIHSGESKQKTSHRTASLPDTHTIPLPLTTPRINRETNLNPRYTLESFVVGPSNELVHAAATAVTKQLATLYNPFFVWGGVGLGKTHLLHAIGNAIAKEKNLKVRYITSEKFTSDFVSALRTRTVETFRERYRSYDVLLIDDVQFMGGKEKSQEELFHTFNELYSQERQIVFASDRPPRSIPELEERLRSRFEGGMIADIQPPDFETRLAIIHNKAKERGCSLDEETARSIAENVHRNIRELEGALNRVLAEAKDSAIRLSSRQVRRMLANNNNDSQHKVTFKDIVHCVSRYYDLEEKALFDKTRRQEVVRPRQVAMYLAREVLKLSFPSIGVKFSGRDHTTVMHACTRIQEEINSSGPITEELQTLHNTLREYEEGGEDV</sequence>
<dbReference type="SMART" id="SM00382">
    <property type="entry name" value="AAA"/>
    <property type="match status" value="1"/>
</dbReference>
<comment type="caution">
    <text evidence="8">Lacks conserved residue(s) required for the propagation of feature annotation.</text>
</comment>
<evidence type="ECO:0000256" key="8">
    <source>
        <dbReference type="HAMAP-Rule" id="MF_00377"/>
    </source>
</evidence>
<dbReference type="SUPFAM" id="SSF48295">
    <property type="entry name" value="TrpR-like"/>
    <property type="match status" value="1"/>
</dbReference>
<dbReference type="Proteomes" id="UP000177629">
    <property type="component" value="Unassembled WGS sequence"/>
</dbReference>
<dbReference type="InterPro" id="IPR024633">
    <property type="entry name" value="DnaA_N_dom"/>
</dbReference>
<organism evidence="14 15">
    <name type="scientific">Candidatus Terrybacteria bacterium RIFCSPHIGHO2_01_FULL_48_17</name>
    <dbReference type="NCBI Taxonomy" id="1802362"/>
    <lineage>
        <taxon>Bacteria</taxon>
        <taxon>Candidatus Terryibacteriota</taxon>
    </lineage>
</organism>
<dbReference type="GO" id="GO:0005524">
    <property type="term" value="F:ATP binding"/>
    <property type="evidence" value="ECO:0007669"/>
    <property type="project" value="UniProtKB-UniRule"/>
</dbReference>
<dbReference type="InterPro" id="IPR018312">
    <property type="entry name" value="Chromosome_initiator_DnaA_CS"/>
</dbReference>
<comment type="domain">
    <text evidence="8">Domain I is involved in oligomerization and binding regulators, domain II is flexibile and of varying length in different bacteria, domain III forms the AAA+ region, while domain IV binds dsDNA.</text>
</comment>
<dbReference type="GO" id="GO:0005737">
    <property type="term" value="C:cytoplasm"/>
    <property type="evidence" value="ECO:0007669"/>
    <property type="project" value="UniProtKB-SubCell"/>
</dbReference>
<dbReference type="PROSITE" id="PS01008">
    <property type="entry name" value="DNAA"/>
    <property type="match status" value="1"/>
</dbReference>
<comment type="function">
    <text evidence="8 10">Plays an essential role in the initiation and regulation of chromosomal replication. ATP-DnaA binds to the origin of replication (oriC) to initiate formation of the DNA replication initiation complex once per cell cycle. Binds the DnaA box (a 9 base pair repeat at the origin) and separates the double-stranded (ds)DNA. Forms a right-handed helical filament on oriC DNA; dsDNA binds to the exterior of the filament while single-stranded (ss)DNA is stabiized in the filament's interior. The ATP-DnaA-oriC complex binds and stabilizes one strand of the AT-rich DNA unwinding element (DUE), permitting loading of DNA polymerase. After initiation quickly degrades to an ADP-DnaA complex that is not apt for DNA replication. Binds acidic phospholipids.</text>
</comment>
<dbReference type="HAMAP" id="MF_00377">
    <property type="entry name" value="DnaA_bact"/>
    <property type="match status" value="1"/>
</dbReference>
<dbReference type="InterPro" id="IPR010921">
    <property type="entry name" value="Trp_repressor/repl_initiator"/>
</dbReference>
<dbReference type="InterPro" id="IPR013159">
    <property type="entry name" value="DnaA_C"/>
</dbReference>
<evidence type="ECO:0000256" key="5">
    <source>
        <dbReference type="ARBA" id="ARBA00022840"/>
    </source>
</evidence>
<dbReference type="InterPro" id="IPR013317">
    <property type="entry name" value="DnaA_dom"/>
</dbReference>
<dbReference type="Gene3D" id="3.40.50.300">
    <property type="entry name" value="P-loop containing nucleotide triphosphate hydrolases"/>
    <property type="match status" value="1"/>
</dbReference>
<evidence type="ECO:0000256" key="2">
    <source>
        <dbReference type="ARBA" id="ARBA00022490"/>
    </source>
</evidence>
<comment type="caution">
    <text evidence="14">The sequence shown here is derived from an EMBL/GenBank/DDBJ whole genome shotgun (WGS) entry which is preliminary data.</text>
</comment>
<dbReference type="PRINTS" id="PR00051">
    <property type="entry name" value="DNAA"/>
</dbReference>
<dbReference type="Gene3D" id="3.30.300.180">
    <property type="match status" value="1"/>
</dbReference>
<dbReference type="CDD" id="cd00009">
    <property type="entry name" value="AAA"/>
    <property type="match status" value="1"/>
</dbReference>
<evidence type="ECO:0000313" key="15">
    <source>
        <dbReference type="Proteomes" id="UP000177629"/>
    </source>
</evidence>
<comment type="subunit">
    <text evidence="8">Oligomerizes as a right-handed, spiral filament on DNA at oriC.</text>
</comment>
<comment type="subcellular location">
    <subcellularLocation>
        <location evidence="8">Cytoplasm</location>
    </subcellularLocation>
</comment>
<feature type="domain" description="Chromosomal replication initiator DnaA C-terminal" evidence="13">
    <location>
        <begin position="358"/>
        <end position="427"/>
    </location>
</feature>
<dbReference type="Gene3D" id="1.10.1750.10">
    <property type="match status" value="1"/>
</dbReference>
<feature type="domain" description="AAA+ ATPase" evidence="12">
    <location>
        <begin position="148"/>
        <end position="279"/>
    </location>
</feature>
<dbReference type="NCBIfam" id="TIGR00362">
    <property type="entry name" value="DnaA"/>
    <property type="match status" value="1"/>
</dbReference>
<feature type="binding site" evidence="8">
    <location>
        <position position="163"/>
    </location>
    <ligand>
        <name>ATP</name>
        <dbReference type="ChEBI" id="CHEBI:30616"/>
    </ligand>
</feature>